<evidence type="ECO:0000256" key="4">
    <source>
        <dbReference type="ARBA" id="ARBA00022737"/>
    </source>
</evidence>
<evidence type="ECO:0000256" key="7">
    <source>
        <dbReference type="ARBA" id="ARBA00023069"/>
    </source>
</evidence>
<evidence type="ECO:0000256" key="1">
    <source>
        <dbReference type="ARBA" id="ARBA00004611"/>
    </source>
</evidence>
<evidence type="ECO:0000256" key="5">
    <source>
        <dbReference type="ARBA" id="ARBA00022846"/>
    </source>
</evidence>
<dbReference type="Ensembl" id="ENSTRUT00000052582.2">
    <property type="protein sequence ID" value="ENSTRUP00000053466.2"/>
    <property type="gene ID" value="ENSTRUG00000026251.1"/>
</dbReference>
<keyword evidence="7" id="KW-0969">Cilium</keyword>
<organism evidence="11 12">
    <name type="scientific">Takifugu rubripes</name>
    <name type="common">Japanese pufferfish</name>
    <name type="synonym">Fugu rubripes</name>
    <dbReference type="NCBI Taxonomy" id="31033"/>
    <lineage>
        <taxon>Eukaryota</taxon>
        <taxon>Metazoa</taxon>
        <taxon>Chordata</taxon>
        <taxon>Craniata</taxon>
        <taxon>Vertebrata</taxon>
        <taxon>Euteleostomi</taxon>
        <taxon>Actinopterygii</taxon>
        <taxon>Neopterygii</taxon>
        <taxon>Teleostei</taxon>
        <taxon>Neoteleostei</taxon>
        <taxon>Acanthomorphata</taxon>
        <taxon>Eupercaria</taxon>
        <taxon>Tetraodontiformes</taxon>
        <taxon>Tetradontoidea</taxon>
        <taxon>Tetraodontidae</taxon>
        <taxon>Takifugu</taxon>
    </lineage>
</organism>
<accession>A0A3B5KBT9</accession>
<dbReference type="InterPro" id="IPR050836">
    <property type="entry name" value="SDS22/Internalin_LRR"/>
</dbReference>
<dbReference type="InParanoid" id="A0A3B5KBT9"/>
<sequence>MSASDEDVSGPDELEEEVEIKSYHLTKETIGQQLSLLCRTGNGLAHAFVKVDLQDKNLSNISALSSYIHLCYVDISNNCLTDLSPLAHLNQLLWLKADNNSVASFKGQPFAHLRYLQWLSLAMNHVTELDGLIAPSLETLILTGNSIQKIKLQQSVSFTNLVTLELRRNGLETIEDLNLPHLRHLFLAQNNIKCLEGLEKLERLMTLHLRDNQIDNLKGLSANMKGLQYLNIRGNKIFNENALQSLRLVSQSMQTLVVSENPLGETTDYRICILVHLPRLERIDKDPVSREERADEVKRLRNS</sequence>
<keyword evidence="12" id="KW-1185">Reference proteome</keyword>
<evidence type="ECO:0000313" key="12">
    <source>
        <dbReference type="Proteomes" id="UP000005226"/>
    </source>
</evidence>
<comment type="subcellular location">
    <subcellularLocation>
        <location evidence="1">Cytoplasm</location>
        <location evidence="1">Cytoskeleton</location>
        <location evidence="1">Flagellum axoneme</location>
    </subcellularLocation>
</comment>
<dbReference type="Gene3D" id="3.80.10.10">
    <property type="entry name" value="Ribonuclease Inhibitor"/>
    <property type="match status" value="2"/>
</dbReference>
<gene>
    <name evidence="11" type="primary">lrrc23</name>
</gene>
<reference evidence="11" key="2">
    <citation type="submission" date="2025-08" db="UniProtKB">
        <authorList>
            <consortium name="Ensembl"/>
        </authorList>
    </citation>
    <scope>IDENTIFICATION</scope>
</reference>
<reference evidence="11" key="3">
    <citation type="submission" date="2025-09" db="UniProtKB">
        <authorList>
            <consortium name="Ensembl"/>
        </authorList>
    </citation>
    <scope>IDENTIFICATION</scope>
</reference>
<evidence type="ECO:0000256" key="8">
    <source>
        <dbReference type="ARBA" id="ARBA00023212"/>
    </source>
</evidence>
<dbReference type="AlphaFoldDB" id="A0A3B5KBT9"/>
<keyword evidence="3" id="KW-0433">Leucine-rich repeat</keyword>
<keyword evidence="2" id="KW-0963">Cytoplasm</keyword>
<name>A0A3B5KBT9_TAKRU</name>
<dbReference type="OMA" id="LHWINGR"/>
<keyword evidence="8" id="KW-0206">Cytoskeleton</keyword>
<dbReference type="PANTHER" id="PTHR46652:SF8">
    <property type="entry name" value="LEUCINE RICH REPEAT CONTAINING 23"/>
    <property type="match status" value="1"/>
</dbReference>
<dbReference type="PROSITE" id="PS51450">
    <property type="entry name" value="LRR"/>
    <property type="match status" value="3"/>
</dbReference>
<proteinExistence type="predicted"/>
<evidence type="ECO:0000256" key="10">
    <source>
        <dbReference type="ARBA" id="ARBA00071477"/>
    </source>
</evidence>
<protein>
    <recommendedName>
        <fullName evidence="10">Leucine-rich repeat-containing protein 23</fullName>
    </recommendedName>
</protein>
<dbReference type="Proteomes" id="UP000005226">
    <property type="component" value="Chromosome 3"/>
</dbReference>
<keyword evidence="4" id="KW-0677">Repeat</keyword>
<evidence type="ECO:0000256" key="6">
    <source>
        <dbReference type="ARBA" id="ARBA00023054"/>
    </source>
</evidence>
<evidence type="ECO:0000256" key="9">
    <source>
        <dbReference type="ARBA" id="ARBA00023273"/>
    </source>
</evidence>
<dbReference type="SMART" id="SM00365">
    <property type="entry name" value="LRR_SD22"/>
    <property type="match status" value="3"/>
</dbReference>
<keyword evidence="9" id="KW-0966">Cell projection</keyword>
<reference evidence="11 12" key="1">
    <citation type="journal article" date="2011" name="Genome Biol. Evol.">
        <title>Integration of the genetic map and genome assembly of fugu facilitates insights into distinct features of genome evolution in teleosts and mammals.</title>
        <authorList>
            <person name="Kai W."/>
            <person name="Kikuchi K."/>
            <person name="Tohari S."/>
            <person name="Chew A.K."/>
            <person name="Tay A."/>
            <person name="Fujiwara A."/>
            <person name="Hosoya S."/>
            <person name="Suetake H."/>
            <person name="Naruse K."/>
            <person name="Brenner S."/>
            <person name="Suzuki Y."/>
            <person name="Venkatesh B."/>
        </authorList>
    </citation>
    <scope>NUCLEOTIDE SEQUENCE [LARGE SCALE GENOMIC DNA]</scope>
</reference>
<dbReference type="FunFam" id="3.80.10.10:FF:001051">
    <property type="entry name" value="Leucine-rich repeat-containing 23"/>
    <property type="match status" value="1"/>
</dbReference>
<evidence type="ECO:0000313" key="11">
    <source>
        <dbReference type="Ensembl" id="ENSTRUP00000053466.2"/>
    </source>
</evidence>
<evidence type="ECO:0000256" key="2">
    <source>
        <dbReference type="ARBA" id="ARBA00022490"/>
    </source>
</evidence>
<keyword evidence="6" id="KW-0175">Coiled coil</keyword>
<dbReference type="PANTHER" id="PTHR46652">
    <property type="entry name" value="LEUCINE-RICH REPEAT AND IQ DOMAIN-CONTAINING PROTEIN 1-RELATED"/>
    <property type="match status" value="1"/>
</dbReference>
<dbReference type="GeneTree" id="ENSGT00940000159748"/>
<dbReference type="Pfam" id="PF14580">
    <property type="entry name" value="LRR_9"/>
    <property type="match status" value="1"/>
</dbReference>
<keyword evidence="5" id="KW-0282">Flagellum</keyword>
<evidence type="ECO:0000256" key="3">
    <source>
        <dbReference type="ARBA" id="ARBA00022614"/>
    </source>
</evidence>
<dbReference type="SUPFAM" id="SSF52058">
    <property type="entry name" value="L domain-like"/>
    <property type="match status" value="1"/>
</dbReference>
<dbReference type="InterPro" id="IPR001611">
    <property type="entry name" value="Leu-rich_rpt"/>
</dbReference>
<dbReference type="InterPro" id="IPR032675">
    <property type="entry name" value="LRR_dom_sf"/>
</dbReference>